<dbReference type="InterPro" id="IPR027417">
    <property type="entry name" value="P-loop_NTPase"/>
</dbReference>
<evidence type="ECO:0000256" key="5">
    <source>
        <dbReference type="ARBA" id="ARBA00022741"/>
    </source>
</evidence>
<dbReference type="SMART" id="SM00382">
    <property type="entry name" value="AAA"/>
    <property type="match status" value="1"/>
</dbReference>
<comment type="subcellular location">
    <subcellularLocation>
        <location evidence="1">Cell membrane</location>
        <topology evidence="1">Peripheral membrane protein</topology>
    </subcellularLocation>
</comment>
<dbReference type="NCBIfam" id="TIGR01727">
    <property type="entry name" value="oligo_HPY"/>
    <property type="match status" value="1"/>
</dbReference>
<evidence type="ECO:0000256" key="6">
    <source>
        <dbReference type="ARBA" id="ARBA00022840"/>
    </source>
</evidence>
<dbReference type="Gene3D" id="3.40.50.300">
    <property type="entry name" value="P-loop containing nucleotide triphosphate hydrolases"/>
    <property type="match status" value="1"/>
</dbReference>
<evidence type="ECO:0000259" key="8">
    <source>
        <dbReference type="PROSITE" id="PS50893"/>
    </source>
</evidence>
<dbReference type="PROSITE" id="PS00211">
    <property type="entry name" value="ABC_TRANSPORTER_1"/>
    <property type="match status" value="1"/>
</dbReference>
<proteinExistence type="inferred from homology"/>
<evidence type="ECO:0000256" key="2">
    <source>
        <dbReference type="ARBA" id="ARBA00005417"/>
    </source>
</evidence>
<dbReference type="GO" id="GO:0005524">
    <property type="term" value="F:ATP binding"/>
    <property type="evidence" value="ECO:0007669"/>
    <property type="project" value="UniProtKB-KW"/>
</dbReference>
<name>A0A6J4TNU6_9ACTN</name>
<keyword evidence="5" id="KW-0547">Nucleotide-binding</keyword>
<keyword evidence="6 9" id="KW-0067">ATP-binding</keyword>
<reference evidence="9" key="1">
    <citation type="submission" date="2020-02" db="EMBL/GenBank/DDBJ databases">
        <authorList>
            <person name="Meier V. D."/>
        </authorList>
    </citation>
    <scope>NUCLEOTIDE SEQUENCE</scope>
    <source>
        <strain evidence="9">AVDCRST_MAG13</strain>
    </source>
</reference>
<dbReference type="PANTHER" id="PTHR43297:SF2">
    <property type="entry name" value="DIPEPTIDE TRANSPORT ATP-BINDING PROTEIN DPPD"/>
    <property type="match status" value="1"/>
</dbReference>
<dbReference type="PROSITE" id="PS50893">
    <property type="entry name" value="ABC_TRANSPORTER_2"/>
    <property type="match status" value="1"/>
</dbReference>
<evidence type="ECO:0000256" key="1">
    <source>
        <dbReference type="ARBA" id="ARBA00004202"/>
    </source>
</evidence>
<dbReference type="CDD" id="cd03257">
    <property type="entry name" value="ABC_NikE_OppD_transporters"/>
    <property type="match status" value="1"/>
</dbReference>
<dbReference type="GO" id="GO:0005886">
    <property type="term" value="C:plasma membrane"/>
    <property type="evidence" value="ECO:0007669"/>
    <property type="project" value="UniProtKB-SubCell"/>
</dbReference>
<dbReference type="EMBL" id="CADCVO010000608">
    <property type="protein sequence ID" value="CAA9528465.1"/>
    <property type="molecule type" value="Genomic_DNA"/>
</dbReference>
<evidence type="ECO:0000256" key="7">
    <source>
        <dbReference type="ARBA" id="ARBA00023136"/>
    </source>
</evidence>
<dbReference type="Pfam" id="PF08352">
    <property type="entry name" value="oligo_HPY"/>
    <property type="match status" value="1"/>
</dbReference>
<accession>A0A6J4TNU6</accession>
<protein>
    <submittedName>
        <fullName evidence="9">Oligopeptide transport ATP-binding protein OppD</fullName>
    </submittedName>
</protein>
<dbReference type="InterPro" id="IPR013563">
    <property type="entry name" value="Oligopep_ABC_C"/>
</dbReference>
<sequence length="355" mass="38871">MSTHPATAPRPPAQQDGLLLEVRDLCVSFTTPRGRVRAVDGVNLSLREGEILAIVGESGSGKSVTAQTMLGLTRSPNAEFEGEIRYGGRDLVSASEAELRKVRGAEIAMIFQDPMTSLNPLQRVGAQIEEMLRLHTDVSKAAARKEAERLLGEVGIGQAADRARRYPHEFSGGMRQRAMIALAIACGPRVLIADEPTTALDVTIQAQVLEQLRRLREERGTAIVFITHDLGVVAEVADRVAVMYAGRIVETSPNRELFRDPQHPYTWGLLGSVPRADRPRADALRPIVGSPPDLLAPPEGCRFRPRCSQEHDRCAQVPPLEARSGDPDHLDACWLEPTHKRSVRTDIIHPTGRPA</sequence>
<evidence type="ECO:0000313" key="9">
    <source>
        <dbReference type="EMBL" id="CAA9528465.1"/>
    </source>
</evidence>
<evidence type="ECO:0000256" key="4">
    <source>
        <dbReference type="ARBA" id="ARBA00022475"/>
    </source>
</evidence>
<dbReference type="InterPro" id="IPR050388">
    <property type="entry name" value="ABC_Ni/Peptide_Import"/>
</dbReference>
<organism evidence="9">
    <name type="scientific">uncultured Solirubrobacteraceae bacterium</name>
    <dbReference type="NCBI Taxonomy" id="1162706"/>
    <lineage>
        <taxon>Bacteria</taxon>
        <taxon>Bacillati</taxon>
        <taxon>Actinomycetota</taxon>
        <taxon>Thermoleophilia</taxon>
        <taxon>Solirubrobacterales</taxon>
        <taxon>Solirubrobacteraceae</taxon>
        <taxon>environmental samples</taxon>
    </lineage>
</organism>
<dbReference type="GO" id="GO:0015833">
    <property type="term" value="P:peptide transport"/>
    <property type="evidence" value="ECO:0007669"/>
    <property type="project" value="InterPro"/>
</dbReference>
<comment type="similarity">
    <text evidence="2">Belongs to the ABC transporter superfamily.</text>
</comment>
<dbReference type="InterPro" id="IPR003593">
    <property type="entry name" value="AAA+_ATPase"/>
</dbReference>
<dbReference type="AlphaFoldDB" id="A0A6J4TNU6"/>
<dbReference type="InterPro" id="IPR003439">
    <property type="entry name" value="ABC_transporter-like_ATP-bd"/>
</dbReference>
<dbReference type="PANTHER" id="PTHR43297">
    <property type="entry name" value="OLIGOPEPTIDE TRANSPORT ATP-BINDING PROTEIN APPD"/>
    <property type="match status" value="1"/>
</dbReference>
<dbReference type="FunFam" id="3.40.50.300:FF:000016">
    <property type="entry name" value="Oligopeptide ABC transporter ATP-binding component"/>
    <property type="match status" value="1"/>
</dbReference>
<dbReference type="SUPFAM" id="SSF52540">
    <property type="entry name" value="P-loop containing nucleoside triphosphate hydrolases"/>
    <property type="match status" value="1"/>
</dbReference>
<dbReference type="Pfam" id="PF00005">
    <property type="entry name" value="ABC_tran"/>
    <property type="match status" value="1"/>
</dbReference>
<evidence type="ECO:0000256" key="3">
    <source>
        <dbReference type="ARBA" id="ARBA00022448"/>
    </source>
</evidence>
<keyword evidence="4" id="KW-1003">Cell membrane</keyword>
<feature type="domain" description="ABC transporter" evidence="8">
    <location>
        <begin position="22"/>
        <end position="270"/>
    </location>
</feature>
<dbReference type="InterPro" id="IPR017871">
    <property type="entry name" value="ABC_transporter-like_CS"/>
</dbReference>
<keyword evidence="3" id="KW-0813">Transport</keyword>
<gene>
    <name evidence="9" type="ORF">AVDCRST_MAG13-3947</name>
</gene>
<dbReference type="GO" id="GO:0016887">
    <property type="term" value="F:ATP hydrolysis activity"/>
    <property type="evidence" value="ECO:0007669"/>
    <property type="project" value="InterPro"/>
</dbReference>
<keyword evidence="7" id="KW-0472">Membrane</keyword>